<sequence length="223" mass="25533">MWQLYQFPLCPFTRKVRILLGEKDVGYELVREIPWARRDEFLDMNPAGQTPVMVDGERGTVLIDSGAICEYFEETVDRAAMINGSAANRAEIRRLVTWFDAQFFRDVSQPLIEERMVKRLVLRQSPNAARLREAMKSAIGHLDYIDYLLDHRKWMGGATISLADLAAAAHISVADYLGGIDWSGHTHAKAWYSAFKSRRSFRPLLAERMSGIEPPSYYENPDF</sequence>
<dbReference type="SFLD" id="SFLDS00019">
    <property type="entry name" value="Glutathione_Transferase_(cytos"/>
    <property type="match status" value="1"/>
</dbReference>
<dbReference type="RefSeq" id="WP_088368434.1">
    <property type="nucleotide sequence ID" value="NZ_NBBI01000010.1"/>
</dbReference>
<dbReference type="InterPro" id="IPR010987">
    <property type="entry name" value="Glutathione-S-Trfase_C-like"/>
</dbReference>
<protein>
    <submittedName>
        <fullName evidence="3">Putative GST-like protein YibF</fullName>
    </submittedName>
</protein>
<dbReference type="OrthoDB" id="9794721at2"/>
<evidence type="ECO:0000313" key="3">
    <source>
        <dbReference type="EMBL" id="OWK27753.1"/>
    </source>
</evidence>
<feature type="domain" description="GST C-terminal" evidence="2">
    <location>
        <begin position="85"/>
        <end position="218"/>
    </location>
</feature>
<feature type="domain" description="GST N-terminal" evidence="1">
    <location>
        <begin position="1"/>
        <end position="80"/>
    </location>
</feature>
<dbReference type="PROSITE" id="PS50404">
    <property type="entry name" value="GST_NTER"/>
    <property type="match status" value="1"/>
</dbReference>
<evidence type="ECO:0000259" key="2">
    <source>
        <dbReference type="PROSITE" id="PS50405"/>
    </source>
</evidence>
<reference evidence="3 4" key="1">
    <citation type="submission" date="2017-03" db="EMBL/GenBank/DDBJ databases">
        <title>Genome sequence of Sphingomonas dokdonensis DSM 21029.</title>
        <authorList>
            <person name="Poehlein A."/>
            <person name="Wuebbeler J.H."/>
            <person name="Steinbuechel A."/>
            <person name="Daniel R."/>
        </authorList>
    </citation>
    <scope>NUCLEOTIDE SEQUENCE [LARGE SCALE GENOMIC DNA]</scope>
    <source>
        <strain evidence="3 4">DSM 21029</strain>
    </source>
</reference>
<name>A0A245ZDH0_9SPHN</name>
<dbReference type="InterPro" id="IPR040079">
    <property type="entry name" value="Glutathione_S-Trfase"/>
</dbReference>
<keyword evidence="4" id="KW-1185">Reference proteome</keyword>
<dbReference type="Proteomes" id="UP000197290">
    <property type="component" value="Unassembled WGS sequence"/>
</dbReference>
<gene>
    <name evidence="3" type="primary">yibF</name>
    <name evidence="3" type="ORF">SPDO_31170</name>
</gene>
<dbReference type="CDD" id="cd00570">
    <property type="entry name" value="GST_N_family"/>
    <property type="match status" value="1"/>
</dbReference>
<dbReference type="CDD" id="cd00299">
    <property type="entry name" value="GST_C_family"/>
    <property type="match status" value="1"/>
</dbReference>
<dbReference type="Pfam" id="PF13417">
    <property type="entry name" value="GST_N_3"/>
    <property type="match status" value="1"/>
</dbReference>
<dbReference type="SUPFAM" id="SSF52833">
    <property type="entry name" value="Thioredoxin-like"/>
    <property type="match status" value="1"/>
</dbReference>
<dbReference type="PANTHER" id="PTHR44051:SF8">
    <property type="entry name" value="GLUTATHIONE S-TRANSFERASE GSTA"/>
    <property type="match status" value="1"/>
</dbReference>
<proteinExistence type="predicted"/>
<dbReference type="PROSITE" id="PS50405">
    <property type="entry name" value="GST_CTER"/>
    <property type="match status" value="1"/>
</dbReference>
<dbReference type="InterPro" id="IPR036282">
    <property type="entry name" value="Glutathione-S-Trfase_C_sf"/>
</dbReference>
<dbReference type="Gene3D" id="3.40.30.10">
    <property type="entry name" value="Glutaredoxin"/>
    <property type="match status" value="1"/>
</dbReference>
<dbReference type="Gene3D" id="1.20.1050.10">
    <property type="match status" value="1"/>
</dbReference>
<dbReference type="EMBL" id="NBBI01000010">
    <property type="protein sequence ID" value="OWK27753.1"/>
    <property type="molecule type" value="Genomic_DNA"/>
</dbReference>
<dbReference type="InterPro" id="IPR036249">
    <property type="entry name" value="Thioredoxin-like_sf"/>
</dbReference>
<evidence type="ECO:0000259" key="1">
    <source>
        <dbReference type="PROSITE" id="PS50404"/>
    </source>
</evidence>
<comment type="caution">
    <text evidence="3">The sequence shown here is derived from an EMBL/GenBank/DDBJ whole genome shotgun (WGS) entry which is preliminary data.</text>
</comment>
<evidence type="ECO:0000313" key="4">
    <source>
        <dbReference type="Proteomes" id="UP000197290"/>
    </source>
</evidence>
<dbReference type="PANTHER" id="PTHR44051">
    <property type="entry name" value="GLUTATHIONE S-TRANSFERASE-RELATED"/>
    <property type="match status" value="1"/>
</dbReference>
<dbReference type="SUPFAM" id="SSF47616">
    <property type="entry name" value="GST C-terminal domain-like"/>
    <property type="match status" value="1"/>
</dbReference>
<dbReference type="InterPro" id="IPR004045">
    <property type="entry name" value="Glutathione_S-Trfase_N"/>
</dbReference>
<dbReference type="AlphaFoldDB" id="A0A245ZDH0"/>
<organism evidence="3 4">
    <name type="scientific">Sphingomonas dokdonensis</name>
    <dbReference type="NCBI Taxonomy" id="344880"/>
    <lineage>
        <taxon>Bacteria</taxon>
        <taxon>Pseudomonadati</taxon>
        <taxon>Pseudomonadota</taxon>
        <taxon>Alphaproteobacteria</taxon>
        <taxon>Sphingomonadales</taxon>
        <taxon>Sphingomonadaceae</taxon>
        <taxon>Sphingomonas</taxon>
    </lineage>
</organism>
<dbReference type="SFLD" id="SFLDG00358">
    <property type="entry name" value="Main_(cytGST)"/>
    <property type="match status" value="1"/>
</dbReference>
<accession>A0A245ZDH0</accession>